<reference evidence="5 6" key="1">
    <citation type="submission" date="2013-08" db="EMBL/GenBank/DDBJ databases">
        <title>The genome sequence of Skermanella stibiiresistens.</title>
        <authorList>
            <person name="Zhu W."/>
            <person name="Wang G."/>
        </authorList>
    </citation>
    <scope>NUCLEOTIDE SEQUENCE [LARGE SCALE GENOMIC DNA]</scope>
    <source>
        <strain evidence="5 6">SB22</strain>
    </source>
</reference>
<dbReference type="GO" id="GO:0016052">
    <property type="term" value="P:carbohydrate catabolic process"/>
    <property type="evidence" value="ECO:0007669"/>
    <property type="project" value="TreeGrafter"/>
</dbReference>
<comment type="caution">
    <text evidence="5">The sequence shown here is derived from an EMBL/GenBank/DDBJ whole genome shotgun (WGS) entry which is preliminary data.</text>
</comment>
<dbReference type="RefSeq" id="WP_037448235.1">
    <property type="nucleotide sequence ID" value="NZ_AVFL01000003.1"/>
</dbReference>
<dbReference type="SUPFAM" id="SSF51604">
    <property type="entry name" value="Enolase C-terminal domain-like"/>
    <property type="match status" value="1"/>
</dbReference>
<evidence type="ECO:0000313" key="5">
    <source>
        <dbReference type="EMBL" id="EWY41844.1"/>
    </source>
</evidence>
<dbReference type="InterPro" id="IPR029017">
    <property type="entry name" value="Enolase-like_N"/>
</dbReference>
<dbReference type="PANTHER" id="PTHR13794:SF58">
    <property type="entry name" value="MITOCHONDRIAL ENOLASE SUPERFAMILY MEMBER 1"/>
    <property type="match status" value="1"/>
</dbReference>
<dbReference type="EMBL" id="AVFL01000003">
    <property type="protein sequence ID" value="EWY41844.1"/>
    <property type="molecule type" value="Genomic_DNA"/>
</dbReference>
<dbReference type="SFLD" id="SFLDG00179">
    <property type="entry name" value="mandelate_racemase"/>
    <property type="match status" value="1"/>
</dbReference>
<dbReference type="STRING" id="1385369.N825_24325"/>
<proteinExistence type="predicted"/>
<dbReference type="OrthoDB" id="5290054at2"/>
<evidence type="ECO:0000313" key="6">
    <source>
        <dbReference type="Proteomes" id="UP000019486"/>
    </source>
</evidence>
<dbReference type="SUPFAM" id="SSF54826">
    <property type="entry name" value="Enolase N-terminal domain-like"/>
    <property type="match status" value="1"/>
</dbReference>
<feature type="domain" description="Mandelate racemase/muconate lactonizing enzyme C-terminal" evidence="4">
    <location>
        <begin position="147"/>
        <end position="248"/>
    </location>
</feature>
<sequence length="385" mass="41449">MKITGVESVLLSAPLSEDSATRWSGGEMTVASVSMLLVHTDAGIVGLGDTYAGGWFYPEAAGAVAKHFSGVLVGENPLNVALLTERMRASCKYWGRVGAAINVISAIENALWDIAGQEAGVPAWKLLGGLAQERMPYYASAGQEKPADALEREMAGYVRDKVPAVKIRVSTNLDRAVEKVETCRRLLGPDIQIMVDAVMGSHPKPWDRKTAIRFAKAIDRYDITWLEEPCAADDYEGLAEVRRESPVPISGGETTFGLIEFGHFLKAGSLDIVQPDACTSGGMLECMRIAAAASLFGVRVAPHAWGSGATVMANVHWSFTQPNIMVQEIPTWGFPLRDALLVEPIRFDGGHILPPTAPGLGLKLTQEIRDAYPWRGGYGATVRAA</sequence>
<dbReference type="InterPro" id="IPR013342">
    <property type="entry name" value="Mandelate_racemase_C"/>
</dbReference>
<dbReference type="InterPro" id="IPR013341">
    <property type="entry name" value="Mandelate_racemase_N_dom"/>
</dbReference>
<evidence type="ECO:0000259" key="4">
    <source>
        <dbReference type="SMART" id="SM00922"/>
    </source>
</evidence>
<dbReference type="Pfam" id="PF13378">
    <property type="entry name" value="MR_MLE_C"/>
    <property type="match status" value="1"/>
</dbReference>
<organism evidence="5 6">
    <name type="scientific">Skermanella stibiiresistens SB22</name>
    <dbReference type="NCBI Taxonomy" id="1385369"/>
    <lineage>
        <taxon>Bacteria</taxon>
        <taxon>Pseudomonadati</taxon>
        <taxon>Pseudomonadota</taxon>
        <taxon>Alphaproteobacteria</taxon>
        <taxon>Rhodospirillales</taxon>
        <taxon>Azospirillaceae</taxon>
        <taxon>Skermanella</taxon>
    </lineage>
</organism>
<dbReference type="CDD" id="cd03316">
    <property type="entry name" value="MR_like"/>
    <property type="match status" value="1"/>
</dbReference>
<name>W9H730_9PROT</name>
<keyword evidence="2" id="KW-0479">Metal-binding</keyword>
<dbReference type="AlphaFoldDB" id="W9H730"/>
<evidence type="ECO:0000256" key="1">
    <source>
        <dbReference type="ARBA" id="ARBA00001946"/>
    </source>
</evidence>
<comment type="cofactor">
    <cofactor evidence="1">
        <name>Mg(2+)</name>
        <dbReference type="ChEBI" id="CHEBI:18420"/>
    </cofactor>
</comment>
<dbReference type="PANTHER" id="PTHR13794">
    <property type="entry name" value="ENOLASE SUPERFAMILY, MANDELATE RACEMASE"/>
    <property type="match status" value="1"/>
</dbReference>
<keyword evidence="6" id="KW-1185">Reference proteome</keyword>
<dbReference type="GO" id="GO:0000287">
    <property type="term" value="F:magnesium ion binding"/>
    <property type="evidence" value="ECO:0007669"/>
    <property type="project" value="TreeGrafter"/>
</dbReference>
<dbReference type="GO" id="GO:0016836">
    <property type="term" value="F:hydro-lyase activity"/>
    <property type="evidence" value="ECO:0007669"/>
    <property type="project" value="TreeGrafter"/>
</dbReference>
<evidence type="ECO:0000256" key="3">
    <source>
        <dbReference type="ARBA" id="ARBA00022842"/>
    </source>
</evidence>
<dbReference type="Pfam" id="PF02746">
    <property type="entry name" value="MR_MLE_N"/>
    <property type="match status" value="1"/>
</dbReference>
<gene>
    <name evidence="5" type="ORF">N825_24325</name>
</gene>
<keyword evidence="3" id="KW-0460">Magnesium</keyword>
<evidence type="ECO:0000256" key="2">
    <source>
        <dbReference type="ARBA" id="ARBA00022723"/>
    </source>
</evidence>
<dbReference type="InterPro" id="IPR036849">
    <property type="entry name" value="Enolase-like_C_sf"/>
</dbReference>
<dbReference type="SMART" id="SM00922">
    <property type="entry name" value="MR_MLE"/>
    <property type="match status" value="1"/>
</dbReference>
<dbReference type="InterPro" id="IPR046945">
    <property type="entry name" value="RHMD-like"/>
</dbReference>
<dbReference type="Gene3D" id="3.30.390.10">
    <property type="entry name" value="Enolase-like, N-terminal domain"/>
    <property type="match status" value="1"/>
</dbReference>
<accession>W9H730</accession>
<dbReference type="Proteomes" id="UP000019486">
    <property type="component" value="Unassembled WGS sequence"/>
</dbReference>
<dbReference type="InterPro" id="IPR029065">
    <property type="entry name" value="Enolase_C-like"/>
</dbReference>
<protein>
    <recommendedName>
        <fullName evidence="4">Mandelate racemase/muconate lactonizing enzyme C-terminal domain-containing protein</fullName>
    </recommendedName>
</protein>
<dbReference type="Gene3D" id="3.20.20.120">
    <property type="entry name" value="Enolase-like C-terminal domain"/>
    <property type="match status" value="1"/>
</dbReference>
<dbReference type="SFLD" id="SFLDS00001">
    <property type="entry name" value="Enolase"/>
    <property type="match status" value="1"/>
</dbReference>